<organism evidence="2 3">
    <name type="scientific">Trichonephila clavipes</name>
    <name type="common">Golden silk orbweaver</name>
    <name type="synonym">Nephila clavipes</name>
    <dbReference type="NCBI Taxonomy" id="2585209"/>
    <lineage>
        <taxon>Eukaryota</taxon>
        <taxon>Metazoa</taxon>
        <taxon>Ecdysozoa</taxon>
        <taxon>Arthropoda</taxon>
        <taxon>Chelicerata</taxon>
        <taxon>Arachnida</taxon>
        <taxon>Araneae</taxon>
        <taxon>Araneomorphae</taxon>
        <taxon>Entelegynae</taxon>
        <taxon>Araneoidea</taxon>
        <taxon>Nephilidae</taxon>
        <taxon>Trichonephila</taxon>
    </lineage>
</organism>
<comment type="caution">
    <text evidence="2">The sequence shown here is derived from an EMBL/GenBank/DDBJ whole genome shotgun (WGS) entry which is preliminary data.</text>
</comment>
<name>A0A8X6RLN4_TRICX</name>
<sequence>MRSLLDEVETDQPEPDEKIYLLLLLLHAPIGQQGWTRSMTSYTFKKSNTIKGSSTKSCLDENIDTTGALGGNTSGLVLMFSSKENLQKGEGADGSGNSQAPALAKVSTISLPSRSI</sequence>
<dbReference type="Proteomes" id="UP000887159">
    <property type="component" value="Unassembled WGS sequence"/>
</dbReference>
<evidence type="ECO:0000256" key="1">
    <source>
        <dbReference type="SAM" id="MobiDB-lite"/>
    </source>
</evidence>
<feature type="compositionally biased region" description="Polar residues" evidence="1">
    <location>
        <begin position="107"/>
        <end position="116"/>
    </location>
</feature>
<proteinExistence type="predicted"/>
<dbReference type="AlphaFoldDB" id="A0A8X6RLN4"/>
<evidence type="ECO:0000313" key="2">
    <source>
        <dbReference type="EMBL" id="GFX97193.1"/>
    </source>
</evidence>
<protein>
    <submittedName>
        <fullName evidence="2">Uncharacterized protein</fullName>
    </submittedName>
</protein>
<reference evidence="2" key="1">
    <citation type="submission" date="2020-08" db="EMBL/GenBank/DDBJ databases">
        <title>Multicomponent nature underlies the extraordinary mechanical properties of spider dragline silk.</title>
        <authorList>
            <person name="Kono N."/>
            <person name="Nakamura H."/>
            <person name="Mori M."/>
            <person name="Yoshida Y."/>
            <person name="Ohtoshi R."/>
            <person name="Malay A.D."/>
            <person name="Moran D.A.P."/>
            <person name="Tomita M."/>
            <person name="Numata K."/>
            <person name="Arakawa K."/>
        </authorList>
    </citation>
    <scope>NUCLEOTIDE SEQUENCE</scope>
</reference>
<accession>A0A8X6RLN4</accession>
<dbReference type="EMBL" id="BMAU01021196">
    <property type="protein sequence ID" value="GFX97193.1"/>
    <property type="molecule type" value="Genomic_DNA"/>
</dbReference>
<evidence type="ECO:0000313" key="3">
    <source>
        <dbReference type="Proteomes" id="UP000887159"/>
    </source>
</evidence>
<feature type="region of interest" description="Disordered" evidence="1">
    <location>
        <begin position="87"/>
        <end position="116"/>
    </location>
</feature>
<keyword evidence="3" id="KW-1185">Reference proteome</keyword>
<gene>
    <name evidence="2" type="ORF">TNCV_556831</name>
</gene>